<evidence type="ECO:0000256" key="3">
    <source>
        <dbReference type="ARBA" id="ARBA00023002"/>
    </source>
</evidence>
<keyword evidence="3" id="KW-0560">Oxidoreductase</keyword>
<evidence type="ECO:0000313" key="6">
    <source>
        <dbReference type="EnsemblPlants" id="Pp3c4_15170V3.1"/>
    </source>
</evidence>
<dbReference type="InParanoid" id="A0A2K1KNI9"/>
<reference evidence="5 7" key="1">
    <citation type="journal article" date="2008" name="Science">
        <title>The Physcomitrella genome reveals evolutionary insights into the conquest of land by plants.</title>
        <authorList>
            <person name="Rensing S."/>
            <person name="Lang D."/>
            <person name="Zimmer A."/>
            <person name="Terry A."/>
            <person name="Salamov A."/>
            <person name="Shapiro H."/>
            <person name="Nishiyama T."/>
            <person name="Perroud P.-F."/>
            <person name="Lindquist E."/>
            <person name="Kamisugi Y."/>
            <person name="Tanahashi T."/>
            <person name="Sakakibara K."/>
            <person name="Fujita T."/>
            <person name="Oishi K."/>
            <person name="Shin-I T."/>
            <person name="Kuroki Y."/>
            <person name="Toyoda A."/>
            <person name="Suzuki Y."/>
            <person name="Hashimoto A."/>
            <person name="Yamaguchi K."/>
            <person name="Sugano A."/>
            <person name="Kohara Y."/>
            <person name="Fujiyama A."/>
            <person name="Anterola A."/>
            <person name="Aoki S."/>
            <person name="Ashton N."/>
            <person name="Barbazuk W.B."/>
            <person name="Barker E."/>
            <person name="Bennetzen J."/>
            <person name="Bezanilla M."/>
            <person name="Blankenship R."/>
            <person name="Cho S.H."/>
            <person name="Dutcher S."/>
            <person name="Estelle M."/>
            <person name="Fawcett J.A."/>
            <person name="Gundlach H."/>
            <person name="Hanada K."/>
            <person name="Heyl A."/>
            <person name="Hicks K.A."/>
            <person name="Hugh J."/>
            <person name="Lohr M."/>
            <person name="Mayer K."/>
            <person name="Melkozernov A."/>
            <person name="Murata T."/>
            <person name="Nelson D."/>
            <person name="Pils B."/>
            <person name="Prigge M."/>
            <person name="Reiss B."/>
            <person name="Renner T."/>
            <person name="Rombauts S."/>
            <person name="Rushton P."/>
            <person name="Sanderfoot A."/>
            <person name="Schween G."/>
            <person name="Shiu S.-H."/>
            <person name="Stueber K."/>
            <person name="Theodoulou F.L."/>
            <person name="Tu H."/>
            <person name="Van de Peer Y."/>
            <person name="Verrier P.J."/>
            <person name="Waters E."/>
            <person name="Wood A."/>
            <person name="Yang L."/>
            <person name="Cove D."/>
            <person name="Cuming A."/>
            <person name="Hasebe M."/>
            <person name="Lucas S."/>
            <person name="Mishler D.B."/>
            <person name="Reski R."/>
            <person name="Grigoriev I."/>
            <person name="Quatrano R.S."/>
            <person name="Boore J.L."/>
        </authorList>
    </citation>
    <scope>NUCLEOTIDE SEQUENCE [LARGE SCALE GENOMIC DNA]</scope>
    <source>
        <strain evidence="6 7">cv. Gransden 2004</strain>
    </source>
</reference>
<evidence type="ECO:0008006" key="8">
    <source>
        <dbReference type="Google" id="ProtNLM"/>
    </source>
</evidence>
<proteinExistence type="inferred from homology"/>
<evidence type="ECO:0000313" key="5">
    <source>
        <dbReference type="EMBL" id="PNR55345.1"/>
    </source>
</evidence>
<comment type="similarity">
    <text evidence="1">Belongs to the cytochrome P450 family.</text>
</comment>
<keyword evidence="7" id="KW-1185">Reference proteome</keyword>
<dbReference type="InterPro" id="IPR001128">
    <property type="entry name" value="Cyt_P450"/>
</dbReference>
<dbReference type="Gene3D" id="1.10.630.10">
    <property type="entry name" value="Cytochrome P450"/>
    <property type="match status" value="1"/>
</dbReference>
<dbReference type="PaxDb" id="3218-PP1S13_420V6.1"/>
<dbReference type="Proteomes" id="UP000006727">
    <property type="component" value="Chromosome 4"/>
</dbReference>
<protein>
    <recommendedName>
        <fullName evidence="8">Cytochrome P450</fullName>
    </recommendedName>
</protein>
<dbReference type="InterPro" id="IPR036396">
    <property type="entry name" value="Cyt_P450_sf"/>
</dbReference>
<dbReference type="PANTHER" id="PTHR47944">
    <property type="entry name" value="CYTOCHROME P450 98A9"/>
    <property type="match status" value="1"/>
</dbReference>
<evidence type="ECO:0000256" key="1">
    <source>
        <dbReference type="ARBA" id="ARBA00010617"/>
    </source>
</evidence>
<dbReference type="EnsemblPlants" id="Pp3c4_15170V3.1">
    <property type="protein sequence ID" value="Pp3c4_15170V3.1"/>
    <property type="gene ID" value="Pp3c4_15170"/>
</dbReference>
<reference evidence="5 7" key="2">
    <citation type="journal article" date="2018" name="Plant J.">
        <title>The Physcomitrella patens chromosome-scale assembly reveals moss genome structure and evolution.</title>
        <authorList>
            <person name="Lang D."/>
            <person name="Ullrich K.K."/>
            <person name="Murat F."/>
            <person name="Fuchs J."/>
            <person name="Jenkins J."/>
            <person name="Haas F.B."/>
            <person name="Piednoel M."/>
            <person name="Gundlach H."/>
            <person name="Van Bel M."/>
            <person name="Meyberg R."/>
            <person name="Vives C."/>
            <person name="Morata J."/>
            <person name="Symeonidi A."/>
            <person name="Hiss M."/>
            <person name="Muchero W."/>
            <person name="Kamisugi Y."/>
            <person name="Saleh O."/>
            <person name="Blanc G."/>
            <person name="Decker E.L."/>
            <person name="van Gessel N."/>
            <person name="Grimwood J."/>
            <person name="Hayes R.D."/>
            <person name="Graham S.W."/>
            <person name="Gunter L.E."/>
            <person name="McDaniel S.F."/>
            <person name="Hoernstein S.N.W."/>
            <person name="Larsson A."/>
            <person name="Li F.W."/>
            <person name="Perroud P.F."/>
            <person name="Phillips J."/>
            <person name="Ranjan P."/>
            <person name="Rokshar D.S."/>
            <person name="Rothfels C.J."/>
            <person name="Schneider L."/>
            <person name="Shu S."/>
            <person name="Stevenson D.W."/>
            <person name="Thummler F."/>
            <person name="Tillich M."/>
            <person name="Villarreal Aguilar J.C."/>
            <person name="Widiez T."/>
            <person name="Wong G.K."/>
            <person name="Wymore A."/>
            <person name="Zhang Y."/>
            <person name="Zimmer A.D."/>
            <person name="Quatrano R.S."/>
            <person name="Mayer K.F.X."/>
            <person name="Goodstein D."/>
            <person name="Casacuberta J.M."/>
            <person name="Vandepoele K."/>
            <person name="Reski R."/>
            <person name="Cuming A.C."/>
            <person name="Tuskan G.A."/>
            <person name="Maumus F."/>
            <person name="Salse J."/>
            <person name="Schmutz J."/>
            <person name="Rensing S.A."/>
        </authorList>
    </citation>
    <scope>NUCLEOTIDE SEQUENCE [LARGE SCALE GENOMIC DNA]</scope>
    <source>
        <strain evidence="6 7">cv. Gransden 2004</strain>
    </source>
</reference>
<name>A0A2K1KNI9_PHYPA</name>
<sequence>MEIHALVSVTSVVVVLGPKLLISAAGMTEQVLKHNYQAFASRPFMTAEKTLEIDFKSIVLAPFGNYYKRLRRIYTAELLSLKRVALSHSHMVASEPLTREEMVTLKTLVKEVVNLARENELPPNAMAVVIFDFIIIGSDTTSVSIKMAIGELLHHSHFTRRAQEEIHILGNDSLIEEQDNNMLFVQDVAKERFRLHPASPLFLNKDIKMMGPDFQLILVSVERRQCSGTGMIMEVVEVVDASLLRGFEWRCYNHKPKEFDMSEKPGPVRPRSTDVAITQVPRIHVHVYYRYKNSVQCGHPIPLRTGSQGVRILVAQVKFTKKGQKLHAQARGHFIAKMFIPIYTQALGPYTAKEKEEKR</sequence>
<accession>A0A2K1KNI9</accession>
<keyword evidence="2" id="KW-0479">Metal-binding</keyword>
<dbReference type="Pfam" id="PF00067">
    <property type="entry name" value="p450"/>
    <property type="match status" value="1"/>
</dbReference>
<dbReference type="PANTHER" id="PTHR47944:SF16">
    <property type="entry name" value="CYTOCHROME P450 FAMILY 1 SUBFAMILY A POLYPEPTIDE 1"/>
    <property type="match status" value="1"/>
</dbReference>
<dbReference type="GO" id="GO:0020037">
    <property type="term" value="F:heme binding"/>
    <property type="evidence" value="ECO:0007669"/>
    <property type="project" value="InterPro"/>
</dbReference>
<dbReference type="GO" id="GO:0004497">
    <property type="term" value="F:monooxygenase activity"/>
    <property type="evidence" value="ECO:0000318"/>
    <property type="project" value="GO_Central"/>
</dbReference>
<evidence type="ECO:0000256" key="2">
    <source>
        <dbReference type="ARBA" id="ARBA00022723"/>
    </source>
</evidence>
<organism evidence="5">
    <name type="scientific">Physcomitrium patens</name>
    <name type="common">Spreading-leaved earth moss</name>
    <name type="synonym">Physcomitrella patens</name>
    <dbReference type="NCBI Taxonomy" id="3218"/>
    <lineage>
        <taxon>Eukaryota</taxon>
        <taxon>Viridiplantae</taxon>
        <taxon>Streptophyta</taxon>
        <taxon>Embryophyta</taxon>
        <taxon>Bryophyta</taxon>
        <taxon>Bryophytina</taxon>
        <taxon>Bryopsida</taxon>
        <taxon>Funariidae</taxon>
        <taxon>Funariales</taxon>
        <taxon>Funariaceae</taxon>
        <taxon>Physcomitrium</taxon>
    </lineage>
</organism>
<dbReference type="AlphaFoldDB" id="A0A2K1KNI9"/>
<dbReference type="SUPFAM" id="SSF48264">
    <property type="entry name" value="Cytochrome P450"/>
    <property type="match status" value="1"/>
</dbReference>
<dbReference type="STRING" id="3218.A0A2K1KNI9"/>
<dbReference type="Gramene" id="Pp3c4_15170V3.1">
    <property type="protein sequence ID" value="Pp3c4_15170V3.1"/>
    <property type="gene ID" value="Pp3c4_15170"/>
</dbReference>
<evidence type="ECO:0000256" key="4">
    <source>
        <dbReference type="ARBA" id="ARBA00023004"/>
    </source>
</evidence>
<dbReference type="GO" id="GO:0016705">
    <property type="term" value="F:oxidoreductase activity, acting on paired donors, with incorporation or reduction of molecular oxygen"/>
    <property type="evidence" value="ECO:0007669"/>
    <property type="project" value="InterPro"/>
</dbReference>
<dbReference type="EMBL" id="ABEU02000004">
    <property type="protein sequence ID" value="PNR55345.1"/>
    <property type="molecule type" value="Genomic_DNA"/>
</dbReference>
<dbReference type="GO" id="GO:0005506">
    <property type="term" value="F:iron ion binding"/>
    <property type="evidence" value="ECO:0007669"/>
    <property type="project" value="InterPro"/>
</dbReference>
<gene>
    <name evidence="5" type="ORF">PHYPA_006242</name>
</gene>
<evidence type="ECO:0000313" key="7">
    <source>
        <dbReference type="Proteomes" id="UP000006727"/>
    </source>
</evidence>
<keyword evidence="4" id="KW-0408">Iron</keyword>
<reference evidence="6" key="3">
    <citation type="submission" date="2020-12" db="UniProtKB">
        <authorList>
            <consortium name="EnsemblPlants"/>
        </authorList>
    </citation>
    <scope>IDENTIFICATION</scope>
</reference>